<dbReference type="PANTHER" id="PTHR38733:SF1">
    <property type="entry name" value="TYPE IV METHYL-DIRECTED RESTRICTION ENZYME ECOKMCRBC"/>
    <property type="match status" value="1"/>
</dbReference>
<gene>
    <name evidence="1" type="ORF">CWC39_02930</name>
</gene>
<reference evidence="1 2" key="1">
    <citation type="journal article" date="2018" name="Syst. Appl. Microbiol.">
        <title>Corynebacterium heidelbergense sp. nov., isolated from the preen glands of Egyptian geese (Alopochen aegyptiacus).</title>
        <authorList>
            <person name="Braun M.S."/>
            <person name="Wang E."/>
            <person name="Zimmermann S."/>
            <person name="Wink M."/>
        </authorList>
    </citation>
    <scope>NUCLEOTIDE SEQUENCE [LARGE SCALE GENOMIC DNA]</scope>
    <source>
        <strain evidence="1 2">DSM 104638</strain>
    </source>
</reference>
<evidence type="ECO:0008006" key="3">
    <source>
        <dbReference type="Google" id="ProtNLM"/>
    </source>
</evidence>
<organism evidence="1 2">
    <name type="scientific">Corynebacterium heidelbergense</name>
    <dbReference type="NCBI Taxonomy" id="2055947"/>
    <lineage>
        <taxon>Bacteria</taxon>
        <taxon>Bacillati</taxon>
        <taxon>Actinomycetota</taxon>
        <taxon>Actinomycetes</taxon>
        <taxon>Mycobacteriales</taxon>
        <taxon>Corynebacteriaceae</taxon>
        <taxon>Corynebacterium</taxon>
    </lineage>
</organism>
<sequence>MNEDETFGVSRYVPVRSLWLLQLYASELYRCGLATDADVEDPDVDIPLLVAGLLCDAVEQRLQRELTIGFTRTQRDMSRIRGKINVIPTVRGQLMEKGLVNCTFNDLTVNSPVNRYLLRALDRAVSMLQTTKRAGLRSRTLTPQQGAAAEALSARVRRLYRTLANAGVPFHANAPEPKGRLARQDRKPVVIATLLLQLLIPSPGTGRAAIRRSDVSEEALRRLFERALLGIYRHHLAPEGWVVRGSKTIKWAVDEVAEGDKLGKDAKTGGGGVTGAETLSSRSPVLPLMRTDITLRSPGGRLIIVDAKFANMAARGPFSSKPTLPSAYLYQLHAYVTMAQLEDRAVMRAEPCAKSKRRSSETTSELSAPQLIAAQMPGPKVAGAMVFAALGTQSSTDFPEHQEWVMNGHPITFAALDLTRSAKSIREAVLGAVGPVSG</sequence>
<evidence type="ECO:0000313" key="1">
    <source>
        <dbReference type="EMBL" id="RAV34499.1"/>
    </source>
</evidence>
<dbReference type="Proteomes" id="UP000251047">
    <property type="component" value="Unassembled WGS sequence"/>
</dbReference>
<dbReference type="Pfam" id="PF10117">
    <property type="entry name" value="McrBC"/>
    <property type="match status" value="1"/>
</dbReference>
<dbReference type="RefSeq" id="WP_112769023.1">
    <property type="nucleotide sequence ID" value="NZ_CP063191.1"/>
</dbReference>
<accession>A0A364VCW8</accession>
<dbReference type="OrthoDB" id="9786961at2"/>
<dbReference type="InterPro" id="IPR019292">
    <property type="entry name" value="McrC"/>
</dbReference>
<evidence type="ECO:0000313" key="2">
    <source>
        <dbReference type="Proteomes" id="UP000251047"/>
    </source>
</evidence>
<dbReference type="AlphaFoldDB" id="A0A364VCW8"/>
<proteinExistence type="predicted"/>
<dbReference type="PANTHER" id="PTHR38733">
    <property type="entry name" value="PROTEIN MCRC"/>
    <property type="match status" value="1"/>
</dbReference>
<dbReference type="EMBL" id="PHQP01000013">
    <property type="protein sequence ID" value="RAV34499.1"/>
    <property type="molecule type" value="Genomic_DNA"/>
</dbReference>
<protein>
    <recommendedName>
        <fullName evidence="3">5-methylcytosine-specific restriction endonuclease system specificity protein McrC</fullName>
    </recommendedName>
</protein>
<comment type="caution">
    <text evidence="1">The sequence shown here is derived from an EMBL/GenBank/DDBJ whole genome shotgun (WGS) entry which is preliminary data.</text>
</comment>
<name>A0A364VCW8_9CORY</name>